<dbReference type="PROSITE" id="PS00463">
    <property type="entry name" value="ZN2_CY6_FUNGAL_1"/>
    <property type="match status" value="1"/>
</dbReference>
<evidence type="ECO:0000313" key="10">
    <source>
        <dbReference type="Proteomes" id="UP000623467"/>
    </source>
</evidence>
<dbReference type="GO" id="GO:0006351">
    <property type="term" value="P:DNA-templated transcription"/>
    <property type="evidence" value="ECO:0007669"/>
    <property type="project" value="InterPro"/>
</dbReference>
<dbReference type="AlphaFoldDB" id="A0A8H7DIX8"/>
<name>A0A8H7DIX8_9AGAR</name>
<dbReference type="InterPro" id="IPR001138">
    <property type="entry name" value="Zn2Cys6_DnaBD"/>
</dbReference>
<comment type="subcellular location">
    <subcellularLocation>
        <location evidence="1">Nucleus</location>
    </subcellularLocation>
</comment>
<proteinExistence type="predicted"/>
<dbReference type="Pfam" id="PF00172">
    <property type="entry name" value="Zn_clus"/>
    <property type="match status" value="1"/>
</dbReference>
<dbReference type="SUPFAM" id="SSF57701">
    <property type="entry name" value="Zn2/Cys6 DNA-binding domain"/>
    <property type="match status" value="1"/>
</dbReference>
<dbReference type="Gene3D" id="4.10.240.10">
    <property type="entry name" value="Zn(2)-C6 fungal-type DNA-binding domain"/>
    <property type="match status" value="1"/>
</dbReference>
<comment type="caution">
    <text evidence="9">The sequence shown here is derived from an EMBL/GenBank/DDBJ whole genome shotgun (WGS) entry which is preliminary data.</text>
</comment>
<dbReference type="Pfam" id="PF04082">
    <property type="entry name" value="Fungal_trans"/>
    <property type="match status" value="1"/>
</dbReference>
<keyword evidence="4" id="KW-0238">DNA-binding</keyword>
<evidence type="ECO:0000256" key="7">
    <source>
        <dbReference type="SAM" id="MobiDB-lite"/>
    </source>
</evidence>
<feature type="compositionally biased region" description="Basic and acidic residues" evidence="7">
    <location>
        <begin position="233"/>
        <end position="248"/>
    </location>
</feature>
<dbReference type="OrthoDB" id="39175at2759"/>
<feature type="domain" description="Zn(2)-C6 fungal-type" evidence="8">
    <location>
        <begin position="115"/>
        <end position="150"/>
    </location>
</feature>
<evidence type="ECO:0000256" key="1">
    <source>
        <dbReference type="ARBA" id="ARBA00004123"/>
    </source>
</evidence>
<keyword evidence="2" id="KW-0479">Metal-binding</keyword>
<reference evidence="9" key="1">
    <citation type="submission" date="2020-05" db="EMBL/GenBank/DDBJ databases">
        <title>Mycena genomes resolve the evolution of fungal bioluminescence.</title>
        <authorList>
            <person name="Tsai I.J."/>
        </authorList>
    </citation>
    <scope>NUCLEOTIDE SEQUENCE</scope>
    <source>
        <strain evidence="9">160909Yilan</strain>
    </source>
</reference>
<feature type="region of interest" description="Disordered" evidence="7">
    <location>
        <begin position="268"/>
        <end position="293"/>
    </location>
</feature>
<dbReference type="InterPro" id="IPR036864">
    <property type="entry name" value="Zn2-C6_fun-type_DNA-bd_sf"/>
</dbReference>
<keyword evidence="6" id="KW-0539">Nucleus</keyword>
<keyword evidence="10" id="KW-1185">Reference proteome</keyword>
<dbReference type="GO" id="GO:0005634">
    <property type="term" value="C:nucleus"/>
    <property type="evidence" value="ECO:0007669"/>
    <property type="project" value="UniProtKB-SubCell"/>
</dbReference>
<protein>
    <recommendedName>
        <fullName evidence="8">Zn(2)-C6 fungal-type domain-containing protein</fullName>
    </recommendedName>
</protein>
<dbReference type="SMART" id="SM00066">
    <property type="entry name" value="GAL4"/>
    <property type="match status" value="1"/>
</dbReference>
<dbReference type="CDD" id="cd12148">
    <property type="entry name" value="fungal_TF_MHR"/>
    <property type="match status" value="1"/>
</dbReference>
<feature type="region of interest" description="Disordered" evidence="7">
    <location>
        <begin position="233"/>
        <end position="255"/>
    </location>
</feature>
<dbReference type="GO" id="GO:0000976">
    <property type="term" value="F:transcription cis-regulatory region binding"/>
    <property type="evidence" value="ECO:0007669"/>
    <property type="project" value="TreeGrafter"/>
</dbReference>
<dbReference type="PROSITE" id="PS50048">
    <property type="entry name" value="ZN2_CY6_FUNGAL_2"/>
    <property type="match status" value="1"/>
</dbReference>
<evidence type="ECO:0000256" key="6">
    <source>
        <dbReference type="ARBA" id="ARBA00023242"/>
    </source>
</evidence>
<dbReference type="InterPro" id="IPR051089">
    <property type="entry name" value="prtT"/>
</dbReference>
<dbReference type="CDD" id="cd00067">
    <property type="entry name" value="GAL4"/>
    <property type="match status" value="1"/>
</dbReference>
<sequence>MEPWDYQQFNFTHAMPGVFDDPLPTRLRPQHAQDALANLEHQVAQLTRPKSNNTIHNPNPDMTTKTCPPAAMSIASTLCPADILDEVSHPATDSENRGGFFCFSIGSGPLPHGRACAHCKKAKIKCVFEPGEPANKICRRCRAGGYVCTVTQRKSRSPDNRIPWIGHLLPDTSSLQLRQKDRIIQSLLIQLQNRHMFIPPSMGSSPAGASNQTIPPYLQTSVHGKGHLLFSESSDKSEENFEREEHNDASVLPGASAPLGLLAKMSLSDSRRGRRGTCEQEPDNQDGNDIGMANTGYFEPGPATDLTMRARLLEDSVPDLVVHGIIVPEDVDKLFEIFHANLNPFISLLDPVLHTPISTFTRCPVLFTVVCAVSSRYYTAKSEIYPIAMHFAKHSASNALNEGWKTIELCQVYILLSIYSVPGQKWEEDCSWLYSGVAIRLATDLNLHQTAISAAPQENERQERELLNRTRAWMNCVNLDHSIAYQSGKPPTMKPDYVVKHRSEEWYSLSPYNSAYDLHLCATTGLLLVVAEFHDQIFPNITAPSGFKNHVDFRSVTIAHDAKLTEFSHKWANRFLQQSNSSDSAWASHYELFMFLTAYSRLTIFWFALEHVHRTGLETTDDILFTKCLESAKTVLRSMVEGLAPTGLMLYSPDGHFIVVAFASAVLLKLLGPQFPYFMPAHEETEVYDLLEQLYARLIAKLLSHQHRDSSASQHLYGQENTPQSIMGPSASNYVHRQQGSSIFTVSPLLWEETTAFEYQYHHAGTAPIRLYRPIDAYWRH</sequence>
<evidence type="ECO:0000259" key="8">
    <source>
        <dbReference type="PROSITE" id="PS50048"/>
    </source>
</evidence>
<evidence type="ECO:0000256" key="5">
    <source>
        <dbReference type="ARBA" id="ARBA00023163"/>
    </source>
</evidence>
<dbReference type="SMART" id="SM00906">
    <property type="entry name" value="Fungal_trans"/>
    <property type="match status" value="1"/>
</dbReference>
<keyword evidence="3" id="KW-0805">Transcription regulation</keyword>
<dbReference type="GO" id="GO:0008270">
    <property type="term" value="F:zinc ion binding"/>
    <property type="evidence" value="ECO:0007669"/>
    <property type="project" value="InterPro"/>
</dbReference>
<evidence type="ECO:0000256" key="2">
    <source>
        <dbReference type="ARBA" id="ARBA00022723"/>
    </source>
</evidence>
<gene>
    <name evidence="9" type="ORF">MSAN_00509000</name>
</gene>
<dbReference type="InterPro" id="IPR007219">
    <property type="entry name" value="XnlR_reg_dom"/>
</dbReference>
<dbReference type="EMBL" id="JACAZH010000003">
    <property type="protein sequence ID" value="KAF7373016.1"/>
    <property type="molecule type" value="Genomic_DNA"/>
</dbReference>
<dbReference type="Proteomes" id="UP000623467">
    <property type="component" value="Unassembled WGS sequence"/>
</dbReference>
<evidence type="ECO:0000256" key="3">
    <source>
        <dbReference type="ARBA" id="ARBA00023015"/>
    </source>
</evidence>
<dbReference type="GO" id="GO:0000981">
    <property type="term" value="F:DNA-binding transcription factor activity, RNA polymerase II-specific"/>
    <property type="evidence" value="ECO:0007669"/>
    <property type="project" value="InterPro"/>
</dbReference>
<accession>A0A8H7DIX8</accession>
<organism evidence="9 10">
    <name type="scientific">Mycena sanguinolenta</name>
    <dbReference type="NCBI Taxonomy" id="230812"/>
    <lineage>
        <taxon>Eukaryota</taxon>
        <taxon>Fungi</taxon>
        <taxon>Dikarya</taxon>
        <taxon>Basidiomycota</taxon>
        <taxon>Agaricomycotina</taxon>
        <taxon>Agaricomycetes</taxon>
        <taxon>Agaricomycetidae</taxon>
        <taxon>Agaricales</taxon>
        <taxon>Marasmiineae</taxon>
        <taxon>Mycenaceae</taxon>
        <taxon>Mycena</taxon>
    </lineage>
</organism>
<evidence type="ECO:0000256" key="4">
    <source>
        <dbReference type="ARBA" id="ARBA00023125"/>
    </source>
</evidence>
<dbReference type="PANTHER" id="PTHR31845">
    <property type="entry name" value="FINGER DOMAIN PROTEIN, PUTATIVE-RELATED"/>
    <property type="match status" value="1"/>
</dbReference>
<evidence type="ECO:0000313" key="9">
    <source>
        <dbReference type="EMBL" id="KAF7373016.1"/>
    </source>
</evidence>
<keyword evidence="5" id="KW-0804">Transcription</keyword>
<dbReference type="PANTHER" id="PTHR31845:SF19">
    <property type="entry name" value="TRANSCRIPTION FACTOR DOMAIN-CONTAINING PROTEIN"/>
    <property type="match status" value="1"/>
</dbReference>